<reference evidence="1 2" key="1">
    <citation type="journal article" date="2019" name="G3 (Bethesda)">
        <title>Sequencing of a Wild Apple (Malus baccata) Genome Unravels the Differences Between Cultivated and Wild Apple Species Regarding Disease Resistance and Cold Tolerance.</title>
        <authorList>
            <person name="Chen X."/>
        </authorList>
    </citation>
    <scope>NUCLEOTIDE SEQUENCE [LARGE SCALE GENOMIC DNA]</scope>
    <source>
        <strain evidence="2">cv. Shandingzi</strain>
        <tissue evidence="1">Leaves</tissue>
    </source>
</reference>
<dbReference type="EMBL" id="VIEB01000331">
    <property type="protein sequence ID" value="TQD94932.1"/>
    <property type="molecule type" value="Genomic_DNA"/>
</dbReference>
<accession>A0A540M8R2</accession>
<organism evidence="1 2">
    <name type="scientific">Malus baccata</name>
    <name type="common">Siberian crab apple</name>
    <name type="synonym">Pyrus baccata</name>
    <dbReference type="NCBI Taxonomy" id="106549"/>
    <lineage>
        <taxon>Eukaryota</taxon>
        <taxon>Viridiplantae</taxon>
        <taxon>Streptophyta</taxon>
        <taxon>Embryophyta</taxon>
        <taxon>Tracheophyta</taxon>
        <taxon>Spermatophyta</taxon>
        <taxon>Magnoliopsida</taxon>
        <taxon>eudicotyledons</taxon>
        <taxon>Gunneridae</taxon>
        <taxon>Pentapetalae</taxon>
        <taxon>rosids</taxon>
        <taxon>fabids</taxon>
        <taxon>Rosales</taxon>
        <taxon>Rosaceae</taxon>
        <taxon>Amygdaloideae</taxon>
        <taxon>Maleae</taxon>
        <taxon>Malus</taxon>
    </lineage>
</organism>
<evidence type="ECO:0000313" key="2">
    <source>
        <dbReference type="Proteomes" id="UP000315295"/>
    </source>
</evidence>
<comment type="caution">
    <text evidence="1">The sequence shown here is derived from an EMBL/GenBank/DDBJ whole genome shotgun (WGS) entry which is preliminary data.</text>
</comment>
<name>A0A540M8R2_MALBA</name>
<protein>
    <submittedName>
        <fullName evidence="1">Uncharacterized protein</fullName>
    </submittedName>
</protein>
<keyword evidence="2" id="KW-1185">Reference proteome</keyword>
<dbReference type="Proteomes" id="UP000315295">
    <property type="component" value="Unassembled WGS sequence"/>
</dbReference>
<sequence length="126" mass="13916">MLHTLHINRGRLITLIHVAKEGRLGSLEDDMEGTIYPTSEGWPSIPQVKDDHAIILTRHVNSGILADASMTSGHAFWRKVGHKLLELLGGFRMAHHLSSSSSIAGGDFWYCRQVSCPCSAFCSEML</sequence>
<gene>
    <name evidence="1" type="ORF">C1H46_019478</name>
</gene>
<dbReference type="AlphaFoldDB" id="A0A540M8R2"/>
<evidence type="ECO:0000313" key="1">
    <source>
        <dbReference type="EMBL" id="TQD94932.1"/>
    </source>
</evidence>
<proteinExistence type="predicted"/>